<feature type="transmembrane region" description="Helical" evidence="3">
    <location>
        <begin position="58"/>
        <end position="82"/>
    </location>
</feature>
<keyword evidence="3" id="KW-1133">Transmembrane helix</keyword>
<evidence type="ECO:0000256" key="1">
    <source>
        <dbReference type="ARBA" id="ARBA00004685"/>
    </source>
</evidence>
<reference evidence="4" key="2">
    <citation type="journal article" date="2023" name="IMA Fungus">
        <title>Comparative genomic study of the Penicillium genus elucidates a diverse pangenome and 15 lateral gene transfer events.</title>
        <authorList>
            <person name="Petersen C."/>
            <person name="Sorensen T."/>
            <person name="Nielsen M.R."/>
            <person name="Sondergaard T.E."/>
            <person name="Sorensen J.L."/>
            <person name="Fitzpatrick D.A."/>
            <person name="Frisvad J.C."/>
            <person name="Nielsen K.L."/>
        </authorList>
    </citation>
    <scope>NUCLEOTIDE SEQUENCE</scope>
    <source>
        <strain evidence="4">IBT 3081</strain>
    </source>
</reference>
<dbReference type="GO" id="GO:0043386">
    <property type="term" value="P:mycotoxin biosynthetic process"/>
    <property type="evidence" value="ECO:0007669"/>
    <property type="project" value="InterPro"/>
</dbReference>
<dbReference type="RefSeq" id="XP_056575493.1">
    <property type="nucleotide sequence ID" value="XM_056726921.1"/>
</dbReference>
<dbReference type="InterPro" id="IPR021765">
    <property type="entry name" value="UstYa-like"/>
</dbReference>
<dbReference type="PANTHER" id="PTHR33365:SF4">
    <property type="entry name" value="CYCLOCHLOROTINE BIOSYNTHESIS PROTEIN O"/>
    <property type="match status" value="1"/>
</dbReference>
<name>A0A9W9RGR9_9EURO</name>
<gene>
    <name evidence="4" type="ORF">N7517_009198</name>
</gene>
<dbReference type="OrthoDB" id="3687641at2759"/>
<dbReference type="Pfam" id="PF11807">
    <property type="entry name" value="UstYa"/>
    <property type="match status" value="1"/>
</dbReference>
<sequence length="317" mass="36199">MPYPKWLEMRTQKSKDFVTLEDAEKDRDHLLPHHNERNDSGSDLNSRQNQNGSLFTRVVINLLVVLIALAVMIILLLLQIFMQDSKCYGKFENGFDTDLVAAKSQIELEKVMFTGGIHFNPDGSVYIKDIPGPKYVGPPSPEIDKAWDELLYGQIVNLPESQVPDVKDRTFFRPEYQAYETGLDAVHQLHCINQIRKAYAPEYYGALDKSPHGTKIHIGSSSSIDIFCASIGGDRLYTELTFGIQKDHCLDYLRQSIQCSADMTPVVLYYEPAINMSLLRMQVRETKALIKMDTEVMDMEVISRNFFLSRRLDYGKS</sequence>
<dbReference type="EMBL" id="JAPZBT010000004">
    <property type="protein sequence ID" value="KAJ5360007.1"/>
    <property type="molecule type" value="Genomic_DNA"/>
</dbReference>
<protein>
    <submittedName>
        <fullName evidence="4">Uncharacterized protein</fullName>
    </submittedName>
</protein>
<reference evidence="4" key="1">
    <citation type="submission" date="2022-12" db="EMBL/GenBank/DDBJ databases">
        <authorList>
            <person name="Petersen C."/>
        </authorList>
    </citation>
    <scope>NUCLEOTIDE SEQUENCE</scope>
    <source>
        <strain evidence="4">IBT 3081</strain>
    </source>
</reference>
<comment type="similarity">
    <text evidence="2">Belongs to the ustYa family.</text>
</comment>
<accession>A0A9W9RGR9</accession>
<proteinExistence type="inferred from homology"/>
<evidence type="ECO:0000313" key="4">
    <source>
        <dbReference type="EMBL" id="KAJ5360007.1"/>
    </source>
</evidence>
<dbReference type="PANTHER" id="PTHR33365">
    <property type="entry name" value="YALI0B05434P"/>
    <property type="match status" value="1"/>
</dbReference>
<dbReference type="Proteomes" id="UP001147752">
    <property type="component" value="Unassembled WGS sequence"/>
</dbReference>
<comment type="caution">
    <text evidence="4">The sequence shown here is derived from an EMBL/GenBank/DDBJ whole genome shotgun (WGS) entry which is preliminary data.</text>
</comment>
<evidence type="ECO:0000256" key="2">
    <source>
        <dbReference type="ARBA" id="ARBA00035112"/>
    </source>
</evidence>
<evidence type="ECO:0000313" key="5">
    <source>
        <dbReference type="Proteomes" id="UP001147752"/>
    </source>
</evidence>
<keyword evidence="5" id="KW-1185">Reference proteome</keyword>
<evidence type="ECO:0000256" key="3">
    <source>
        <dbReference type="SAM" id="Phobius"/>
    </source>
</evidence>
<keyword evidence="3" id="KW-0812">Transmembrane</keyword>
<organism evidence="4 5">
    <name type="scientific">Penicillium concentricum</name>
    <dbReference type="NCBI Taxonomy" id="293559"/>
    <lineage>
        <taxon>Eukaryota</taxon>
        <taxon>Fungi</taxon>
        <taxon>Dikarya</taxon>
        <taxon>Ascomycota</taxon>
        <taxon>Pezizomycotina</taxon>
        <taxon>Eurotiomycetes</taxon>
        <taxon>Eurotiomycetidae</taxon>
        <taxon>Eurotiales</taxon>
        <taxon>Aspergillaceae</taxon>
        <taxon>Penicillium</taxon>
    </lineage>
</organism>
<dbReference type="GeneID" id="81466104"/>
<comment type="pathway">
    <text evidence="1">Mycotoxin biosynthesis.</text>
</comment>
<keyword evidence="3" id="KW-0472">Membrane</keyword>
<dbReference type="AlphaFoldDB" id="A0A9W9RGR9"/>